<keyword evidence="1 8" id="KW-0004">4Fe-4S</keyword>
<organism evidence="9 10">
    <name type="scientific">Rubritalea squalenifaciens DSM 18772</name>
    <dbReference type="NCBI Taxonomy" id="1123071"/>
    <lineage>
        <taxon>Bacteria</taxon>
        <taxon>Pseudomonadati</taxon>
        <taxon>Verrucomicrobiota</taxon>
        <taxon>Verrucomicrobiia</taxon>
        <taxon>Verrucomicrobiales</taxon>
        <taxon>Rubritaleaceae</taxon>
        <taxon>Rubritalea</taxon>
    </lineage>
</organism>
<dbReference type="STRING" id="1123071.SAMN02745181_2831"/>
<feature type="binding site" evidence="8">
    <location>
        <position position="158"/>
    </location>
    <ligand>
        <name>[4Fe-4S] cluster</name>
        <dbReference type="ChEBI" id="CHEBI:49883"/>
    </ligand>
</feature>
<feature type="binding site" evidence="8">
    <location>
        <position position="186"/>
    </location>
    <ligand>
        <name>isopentenyl diphosphate</name>
        <dbReference type="ChEBI" id="CHEBI:128769"/>
    </ligand>
</feature>
<feature type="binding site" evidence="8">
    <location>
        <position position="97"/>
    </location>
    <ligand>
        <name>(2E)-4-hydroxy-3-methylbut-2-enyl diphosphate</name>
        <dbReference type="ChEBI" id="CHEBI:128753"/>
    </ligand>
</feature>
<feature type="binding site" evidence="8">
    <location>
        <position position="67"/>
    </location>
    <ligand>
        <name>[4Fe-4S] cluster</name>
        <dbReference type="ChEBI" id="CHEBI:49883"/>
    </ligand>
</feature>
<dbReference type="NCBIfam" id="NF009911">
    <property type="entry name" value="PRK13371.1"/>
    <property type="match status" value="1"/>
</dbReference>
<dbReference type="GO" id="GO:0051745">
    <property type="term" value="F:4-hydroxy-3-methylbut-2-enyl diphosphate reductase activity"/>
    <property type="evidence" value="ECO:0007669"/>
    <property type="project" value="UniProtKB-UniRule"/>
</dbReference>
<comment type="catalytic activity">
    <reaction evidence="8">
        <text>dimethylallyl diphosphate + 2 oxidized [2Fe-2S]-[ferredoxin] + H2O = (2E)-4-hydroxy-3-methylbut-2-enyl diphosphate + 2 reduced [2Fe-2S]-[ferredoxin] + 2 H(+)</text>
        <dbReference type="Rhea" id="RHEA:24825"/>
        <dbReference type="Rhea" id="RHEA-COMP:10000"/>
        <dbReference type="Rhea" id="RHEA-COMP:10001"/>
        <dbReference type="ChEBI" id="CHEBI:15377"/>
        <dbReference type="ChEBI" id="CHEBI:15378"/>
        <dbReference type="ChEBI" id="CHEBI:33737"/>
        <dbReference type="ChEBI" id="CHEBI:33738"/>
        <dbReference type="ChEBI" id="CHEBI:57623"/>
        <dbReference type="ChEBI" id="CHEBI:128753"/>
        <dbReference type="EC" id="1.17.7.4"/>
    </reaction>
</comment>
<evidence type="ECO:0000313" key="9">
    <source>
        <dbReference type="EMBL" id="SHJ94057.1"/>
    </source>
</evidence>
<evidence type="ECO:0000256" key="4">
    <source>
        <dbReference type="ARBA" id="ARBA00023004"/>
    </source>
</evidence>
<keyword evidence="8" id="KW-0414">Isoprene biosynthesis</keyword>
<dbReference type="GO" id="GO:0051539">
    <property type="term" value="F:4 iron, 4 sulfur cluster binding"/>
    <property type="evidence" value="ECO:0007669"/>
    <property type="project" value="UniProtKB-UniRule"/>
</dbReference>
<comment type="pathway">
    <text evidence="7 8">Isoprenoid biosynthesis; dimethylallyl diphosphate biosynthesis; dimethylallyl diphosphate from (2E)-4-hydroxy-3-methylbutenyl diphosphate: step 1/1.</text>
</comment>
<keyword evidence="4 8" id="KW-0408">Iron</keyword>
<evidence type="ECO:0000313" key="10">
    <source>
        <dbReference type="Proteomes" id="UP000184510"/>
    </source>
</evidence>
<dbReference type="Pfam" id="PF02401">
    <property type="entry name" value="LYTB"/>
    <property type="match status" value="1"/>
</dbReference>
<evidence type="ECO:0000256" key="8">
    <source>
        <dbReference type="HAMAP-Rule" id="MF_00191"/>
    </source>
</evidence>
<feature type="binding site" evidence="8">
    <location>
        <position position="386"/>
    </location>
    <ligand>
        <name>isopentenyl diphosphate</name>
        <dbReference type="ChEBI" id="CHEBI:128769"/>
    </ligand>
</feature>
<dbReference type="AlphaFoldDB" id="A0A1M6NEG0"/>
<dbReference type="PANTHER" id="PTHR31619">
    <property type="entry name" value="4-HYDROXY-3-METHYLBUT-2-ENYL DIPHOSPHATE REDUCTASE, CHLOROPLASTIC"/>
    <property type="match status" value="1"/>
</dbReference>
<dbReference type="EC" id="1.17.7.4" evidence="8"/>
<comment type="catalytic activity">
    <reaction evidence="8">
        <text>isopentenyl diphosphate + 2 oxidized [2Fe-2S]-[ferredoxin] + H2O = (2E)-4-hydroxy-3-methylbut-2-enyl diphosphate + 2 reduced [2Fe-2S]-[ferredoxin] + 2 H(+)</text>
        <dbReference type="Rhea" id="RHEA:24488"/>
        <dbReference type="Rhea" id="RHEA-COMP:10000"/>
        <dbReference type="Rhea" id="RHEA-COMP:10001"/>
        <dbReference type="ChEBI" id="CHEBI:15377"/>
        <dbReference type="ChEBI" id="CHEBI:15378"/>
        <dbReference type="ChEBI" id="CHEBI:33737"/>
        <dbReference type="ChEBI" id="CHEBI:33738"/>
        <dbReference type="ChEBI" id="CHEBI:128753"/>
        <dbReference type="ChEBI" id="CHEBI:128769"/>
        <dbReference type="EC" id="1.17.7.4"/>
    </reaction>
</comment>
<feature type="binding site" evidence="8">
    <location>
        <position position="292"/>
    </location>
    <ligand>
        <name>[4Fe-4S] cluster</name>
        <dbReference type="ChEBI" id="CHEBI:49883"/>
    </ligand>
</feature>
<dbReference type="GO" id="GO:0019288">
    <property type="term" value="P:isopentenyl diphosphate biosynthetic process, methylerythritol 4-phosphate pathway"/>
    <property type="evidence" value="ECO:0007669"/>
    <property type="project" value="UniProtKB-UniRule"/>
</dbReference>
<feature type="binding site" evidence="8">
    <location>
        <position position="321"/>
    </location>
    <ligand>
        <name>dimethylallyl diphosphate</name>
        <dbReference type="ChEBI" id="CHEBI:57623"/>
    </ligand>
</feature>
<feature type="binding site" evidence="8">
    <location>
        <position position="322"/>
    </location>
    <ligand>
        <name>dimethylallyl diphosphate</name>
        <dbReference type="ChEBI" id="CHEBI:57623"/>
    </ligand>
</feature>
<evidence type="ECO:0000256" key="1">
    <source>
        <dbReference type="ARBA" id="ARBA00022485"/>
    </source>
</evidence>
<evidence type="ECO:0000256" key="6">
    <source>
        <dbReference type="ARBA" id="ARBA00046313"/>
    </source>
</evidence>
<feature type="binding site" evidence="8">
    <location>
        <position position="386"/>
    </location>
    <ligand>
        <name>dimethylallyl diphosphate</name>
        <dbReference type="ChEBI" id="CHEBI:57623"/>
    </ligand>
</feature>
<dbReference type="UniPathway" id="UPA00056">
    <property type="reaction ID" value="UER00097"/>
</dbReference>
<evidence type="ECO:0000256" key="2">
    <source>
        <dbReference type="ARBA" id="ARBA00022723"/>
    </source>
</evidence>
<dbReference type="FunCoup" id="A0A1M6NEG0">
    <property type="interactions" value="411"/>
</dbReference>
<feature type="binding site" evidence="8">
    <location>
        <position position="321"/>
    </location>
    <ligand>
        <name>isopentenyl diphosphate</name>
        <dbReference type="ChEBI" id="CHEBI:128769"/>
    </ligand>
</feature>
<comment type="pathway">
    <text evidence="6 8">Isoprenoid biosynthesis; isopentenyl diphosphate biosynthesis via DXP pathway; isopentenyl diphosphate from 1-deoxy-D-xylulose 5-phosphate: step 6/6.</text>
</comment>
<feature type="binding site" evidence="8">
    <location>
        <position position="323"/>
    </location>
    <ligand>
        <name>dimethylallyl diphosphate</name>
        <dbReference type="ChEBI" id="CHEBI:57623"/>
    </ligand>
</feature>
<keyword evidence="10" id="KW-1185">Reference proteome</keyword>
<keyword evidence="2 8" id="KW-0479">Metal-binding</keyword>
<feature type="binding site" evidence="8">
    <location>
        <position position="97"/>
    </location>
    <ligand>
        <name>dimethylallyl diphosphate</name>
        <dbReference type="ChEBI" id="CHEBI:57623"/>
    </ligand>
</feature>
<dbReference type="InParanoid" id="A0A1M6NEG0"/>
<feature type="active site" description="Proton donor" evidence="8">
    <location>
        <position position="188"/>
    </location>
</feature>
<feature type="binding site" evidence="8">
    <location>
        <position position="322"/>
    </location>
    <ligand>
        <name>isopentenyl diphosphate</name>
        <dbReference type="ChEBI" id="CHEBI:128769"/>
    </ligand>
</feature>
<dbReference type="OrthoDB" id="9804077at2"/>
<dbReference type="PANTHER" id="PTHR31619:SF5">
    <property type="entry name" value="4-HYDROXY-3-METHYLBUT-2-ENYL DIPHOSPHATE REDUCTASE, CHLOROPLASTIC"/>
    <property type="match status" value="1"/>
</dbReference>
<sequence length="413" mass="46368">MSDQSAKPAAKPKRKRINVRRPDVMEKVQAEVRRHYESSIVEKIRSNDGVFTVGNTTVRLAQQFGFCYGVERAIDLAYAARKVFADNKIFLIGEIIHNPEVNRQLTEMNIVSLPWKEMNEQYDALTEDDVVIVPAFGAPTDFIDKIEEKGAAIVDTTCGDVMKVWRRVRTYAKEGFTSIIHGKAGHEETRATASRALGDDGTGHYIVVLTLADTQFLCDYIRGKVSSEALMERFGHAVSPGFDPDKHLTQVGVANQTTMLKSETEEIQRMVYRAVEDRDGDTKNFQFFDTICGATQERQDALFEMLKHHMDVLLVVGGYNSSNTTHLVEIGQEELPTFFIRNSDCIQSLEQIVHFDLEHKAEITSDYTNLLDLEKPVTIGVTAGASCPNNLIEATVIRAFELRGISKEELQAQ</sequence>
<dbReference type="Proteomes" id="UP000184510">
    <property type="component" value="Unassembled WGS sequence"/>
</dbReference>
<dbReference type="UniPathway" id="UPA00059">
    <property type="reaction ID" value="UER00105"/>
</dbReference>
<feature type="binding site" evidence="8">
    <location>
        <position position="322"/>
    </location>
    <ligand>
        <name>(2E)-4-hydroxy-3-methylbut-2-enyl diphosphate</name>
        <dbReference type="ChEBI" id="CHEBI:128753"/>
    </ligand>
</feature>
<feature type="binding site" evidence="8">
    <location>
        <position position="186"/>
    </location>
    <ligand>
        <name>dimethylallyl diphosphate</name>
        <dbReference type="ChEBI" id="CHEBI:57623"/>
    </ligand>
</feature>
<dbReference type="NCBIfam" id="TIGR00216">
    <property type="entry name" value="ispH_lytB"/>
    <property type="match status" value="1"/>
</dbReference>
<dbReference type="EMBL" id="FQYR01000005">
    <property type="protein sequence ID" value="SHJ94057.1"/>
    <property type="molecule type" value="Genomic_DNA"/>
</dbReference>
<comment type="similarity">
    <text evidence="8">Belongs to the IspH family.</text>
</comment>
<feature type="binding site" evidence="8">
    <location>
        <position position="321"/>
    </location>
    <ligand>
        <name>(2E)-4-hydroxy-3-methylbut-2-enyl diphosphate</name>
        <dbReference type="ChEBI" id="CHEBI:128753"/>
    </ligand>
</feature>
<keyword evidence="3 8" id="KW-0560">Oxidoreductase</keyword>
<evidence type="ECO:0000256" key="5">
    <source>
        <dbReference type="ARBA" id="ARBA00023014"/>
    </source>
</evidence>
<dbReference type="Gene3D" id="3.40.1010.20">
    <property type="entry name" value="4-hydroxy-3-methylbut-2-enyl diphosphate reductase, catalytic domain"/>
    <property type="match status" value="2"/>
</dbReference>
<dbReference type="GO" id="GO:0050992">
    <property type="term" value="P:dimethylallyl diphosphate biosynthetic process"/>
    <property type="evidence" value="ECO:0007669"/>
    <property type="project" value="UniProtKB-UniRule"/>
</dbReference>
<feature type="binding site" evidence="8">
    <location>
        <position position="257"/>
    </location>
    <ligand>
        <name>(2E)-4-hydroxy-3-methylbut-2-enyl diphosphate</name>
        <dbReference type="ChEBI" id="CHEBI:128753"/>
    </ligand>
</feature>
<dbReference type="RefSeq" id="WP_143184410.1">
    <property type="nucleotide sequence ID" value="NZ_FQYR01000005.1"/>
</dbReference>
<comment type="caution">
    <text evidence="8">Lacks conserved residue(s) required for the propagation of feature annotation.</text>
</comment>
<gene>
    <name evidence="8" type="primary">ispH</name>
    <name evidence="9" type="ORF">SAMN02745181_2831</name>
</gene>
<dbReference type="InterPro" id="IPR003451">
    <property type="entry name" value="LytB/IspH"/>
</dbReference>
<feature type="binding site" evidence="8">
    <location>
        <position position="323"/>
    </location>
    <ligand>
        <name>isopentenyl diphosphate</name>
        <dbReference type="ChEBI" id="CHEBI:128769"/>
    </ligand>
</feature>
<dbReference type="GO" id="GO:0016114">
    <property type="term" value="P:terpenoid biosynthetic process"/>
    <property type="evidence" value="ECO:0007669"/>
    <property type="project" value="UniProtKB-UniRule"/>
</dbReference>
<keyword evidence="5 8" id="KW-0411">Iron-sulfur</keyword>
<reference evidence="9 10" key="1">
    <citation type="submission" date="2016-11" db="EMBL/GenBank/DDBJ databases">
        <authorList>
            <person name="Jaros S."/>
            <person name="Januszkiewicz K."/>
            <person name="Wedrychowicz H."/>
        </authorList>
    </citation>
    <scope>NUCLEOTIDE SEQUENCE [LARGE SCALE GENOMIC DNA]</scope>
    <source>
        <strain evidence="9 10">DSM 18772</strain>
    </source>
</reference>
<feature type="binding site" evidence="8">
    <location>
        <position position="386"/>
    </location>
    <ligand>
        <name>(2E)-4-hydroxy-3-methylbut-2-enyl diphosphate</name>
        <dbReference type="ChEBI" id="CHEBI:128753"/>
    </ligand>
</feature>
<dbReference type="HAMAP" id="MF_00191">
    <property type="entry name" value="IspH"/>
    <property type="match status" value="1"/>
</dbReference>
<feature type="binding site" evidence="8">
    <location>
        <position position="186"/>
    </location>
    <ligand>
        <name>(2E)-4-hydroxy-3-methylbut-2-enyl diphosphate</name>
        <dbReference type="ChEBI" id="CHEBI:128753"/>
    </ligand>
</feature>
<protein>
    <recommendedName>
        <fullName evidence="8">4-hydroxy-3-methylbut-2-enyl diphosphate reductase</fullName>
        <shortName evidence="8">HMBPP reductase</shortName>
        <ecNumber evidence="8">1.17.7.4</ecNumber>
    </recommendedName>
</protein>
<evidence type="ECO:0000256" key="7">
    <source>
        <dbReference type="ARBA" id="ARBA00046314"/>
    </source>
</evidence>
<comment type="cofactor">
    <cofactor evidence="8">
        <name>[4Fe-4S] cluster</name>
        <dbReference type="ChEBI" id="CHEBI:49883"/>
    </cofactor>
    <text evidence="8">Binds 1 [4Fe-4S] cluster per subunit.</text>
</comment>
<feature type="binding site" evidence="8">
    <location>
        <position position="97"/>
    </location>
    <ligand>
        <name>isopentenyl diphosphate</name>
        <dbReference type="ChEBI" id="CHEBI:128769"/>
    </ligand>
</feature>
<evidence type="ECO:0000256" key="3">
    <source>
        <dbReference type="ARBA" id="ARBA00023002"/>
    </source>
</evidence>
<feature type="binding site" evidence="8">
    <location>
        <position position="323"/>
    </location>
    <ligand>
        <name>(2E)-4-hydroxy-3-methylbut-2-enyl diphosphate</name>
        <dbReference type="ChEBI" id="CHEBI:128753"/>
    </ligand>
</feature>
<proteinExistence type="inferred from homology"/>
<comment type="function">
    <text evidence="8">Catalyzes the conversion of 1-hydroxy-2-methyl-2-(E)-butenyl 4-diphosphate (HMBPP) into a mixture of isopentenyl diphosphate (IPP) and dimethylallyl diphosphate (DMAPP). Acts in the terminal step of the DOXP/MEP pathway for isoprenoid precursor biosynthesis.</text>
</comment>
<name>A0A1M6NEG0_9BACT</name>
<dbReference type="Gene3D" id="3.40.50.11270">
    <property type="match status" value="1"/>
</dbReference>
<dbReference type="CDD" id="cd13944">
    <property type="entry name" value="lytB_ispH"/>
    <property type="match status" value="1"/>
</dbReference>
<dbReference type="GO" id="GO:0046872">
    <property type="term" value="F:metal ion binding"/>
    <property type="evidence" value="ECO:0007669"/>
    <property type="project" value="UniProtKB-KW"/>
</dbReference>
<accession>A0A1M6NEG0</accession>